<accession>A0ABW0VRA1</accession>
<dbReference type="EMBL" id="JBHSOW010000016">
    <property type="protein sequence ID" value="MFC5648448.1"/>
    <property type="molecule type" value="Genomic_DNA"/>
</dbReference>
<dbReference type="SUPFAM" id="SSF55729">
    <property type="entry name" value="Acyl-CoA N-acyltransferases (Nat)"/>
    <property type="match status" value="1"/>
</dbReference>
<dbReference type="Gene3D" id="3.40.630.30">
    <property type="match status" value="1"/>
</dbReference>
<reference evidence="3" key="1">
    <citation type="journal article" date="2019" name="Int. J. Syst. Evol. Microbiol.">
        <title>The Global Catalogue of Microorganisms (GCM) 10K type strain sequencing project: providing services to taxonomists for standard genome sequencing and annotation.</title>
        <authorList>
            <consortium name="The Broad Institute Genomics Platform"/>
            <consortium name="The Broad Institute Genome Sequencing Center for Infectious Disease"/>
            <person name="Wu L."/>
            <person name="Ma J."/>
        </authorList>
    </citation>
    <scope>NUCLEOTIDE SEQUENCE [LARGE SCALE GENOMIC DNA]</scope>
    <source>
        <strain evidence="3">CGMCC 1.3240</strain>
    </source>
</reference>
<dbReference type="InterPro" id="IPR000182">
    <property type="entry name" value="GNAT_dom"/>
</dbReference>
<name>A0ABW0VRA1_9BACL</name>
<proteinExistence type="predicted"/>
<dbReference type="Pfam" id="PF00583">
    <property type="entry name" value="Acetyltransf_1"/>
    <property type="match status" value="1"/>
</dbReference>
<dbReference type="EC" id="2.3.-.-" evidence="2"/>
<protein>
    <submittedName>
        <fullName evidence="2">GNAT family N-acetyltransferase</fullName>
        <ecNumber evidence="2">2.3.-.-</ecNumber>
    </submittedName>
</protein>
<feature type="domain" description="N-acetyltransferase" evidence="1">
    <location>
        <begin position="16"/>
        <end position="217"/>
    </location>
</feature>
<comment type="caution">
    <text evidence="2">The sequence shown here is derived from an EMBL/GenBank/DDBJ whole genome shotgun (WGS) entry which is preliminary data.</text>
</comment>
<keyword evidence="2" id="KW-0012">Acyltransferase</keyword>
<gene>
    <name evidence="2" type="ORF">ACFPYJ_04780</name>
</gene>
<dbReference type="PROSITE" id="PS51186">
    <property type="entry name" value="GNAT"/>
    <property type="match status" value="1"/>
</dbReference>
<sequence>MRKEFIAYLSGMPLRVIIRNYSADDIEDMIGIQRESFPPPFPSELWWSREQLNEHITRFPEGAICAEINGKLIGSMTALLIDGAETDADHSWAQITDNGYIRNHAPAGNTLYVVDLCVIPAYRQAGIGKWLMQTMYEVVVHLQLKRLLGGGRIPGYHRYQHEASAGQYIDRVVAGEWSDPVLSFLLRCGRMPAGVIPDYLEDEQSCNYAALMEWRNPFWNGNN</sequence>
<dbReference type="Proteomes" id="UP001596047">
    <property type="component" value="Unassembled WGS sequence"/>
</dbReference>
<evidence type="ECO:0000259" key="1">
    <source>
        <dbReference type="PROSITE" id="PS51186"/>
    </source>
</evidence>
<dbReference type="RefSeq" id="WP_379186908.1">
    <property type="nucleotide sequence ID" value="NZ_JBHSOW010000016.1"/>
</dbReference>
<organism evidence="2 3">
    <name type="scientific">Paenibacillus solisilvae</name>
    <dbReference type="NCBI Taxonomy" id="2486751"/>
    <lineage>
        <taxon>Bacteria</taxon>
        <taxon>Bacillati</taxon>
        <taxon>Bacillota</taxon>
        <taxon>Bacilli</taxon>
        <taxon>Bacillales</taxon>
        <taxon>Paenibacillaceae</taxon>
        <taxon>Paenibacillus</taxon>
    </lineage>
</organism>
<dbReference type="InterPro" id="IPR016181">
    <property type="entry name" value="Acyl_CoA_acyltransferase"/>
</dbReference>
<dbReference type="GO" id="GO:0016746">
    <property type="term" value="F:acyltransferase activity"/>
    <property type="evidence" value="ECO:0007669"/>
    <property type="project" value="UniProtKB-KW"/>
</dbReference>
<keyword evidence="2" id="KW-0808">Transferase</keyword>
<keyword evidence="3" id="KW-1185">Reference proteome</keyword>
<dbReference type="CDD" id="cd04301">
    <property type="entry name" value="NAT_SF"/>
    <property type="match status" value="1"/>
</dbReference>
<evidence type="ECO:0000313" key="2">
    <source>
        <dbReference type="EMBL" id="MFC5648448.1"/>
    </source>
</evidence>
<evidence type="ECO:0000313" key="3">
    <source>
        <dbReference type="Proteomes" id="UP001596047"/>
    </source>
</evidence>